<dbReference type="OrthoDB" id="834695at2"/>
<gene>
    <name evidence="1" type="ORF">E4021_05750</name>
</gene>
<dbReference type="RefSeq" id="WP_136457309.1">
    <property type="nucleotide sequence ID" value="NZ_SRSF01000002.1"/>
</dbReference>
<organism evidence="1 2">
    <name type="scientific">Neolewinella litorea</name>
    <dbReference type="NCBI Taxonomy" id="2562452"/>
    <lineage>
        <taxon>Bacteria</taxon>
        <taxon>Pseudomonadati</taxon>
        <taxon>Bacteroidota</taxon>
        <taxon>Saprospiria</taxon>
        <taxon>Saprospirales</taxon>
        <taxon>Lewinellaceae</taxon>
        <taxon>Neolewinella</taxon>
    </lineage>
</organism>
<proteinExistence type="predicted"/>
<dbReference type="GO" id="GO:0043571">
    <property type="term" value="P:maintenance of CRISPR repeat elements"/>
    <property type="evidence" value="ECO:0007669"/>
    <property type="project" value="InterPro"/>
</dbReference>
<dbReference type="Proteomes" id="UP000308528">
    <property type="component" value="Unassembled WGS sequence"/>
</dbReference>
<sequence>MNQYSQRAYGCAIIKAVNSNYNADFSHRPRTLPDGTAYATDKALKYLIRNHWVQHLTGERDYVLYWKRYDDNLKPFGLDDSYEHKFSKIEKKTSKTEVIKNLLDCLDVRTFGATFASKNGVSMSLHGPLQISHGLNRYPVSEVYAEQIGSPFANNEEGKNKKEQTTLGTQYKIDRAYYAHHLSLNPSNLTAHYQLDGIGATGLTGEDVEKIKEGVRKGPTYYDSTAKSGTETALLLWVTLKDKSQLVLPSFVELVQVSDDETIDLQLVTDLLAREGIKDAIERVEVYHEPSTAVINLPAGAELKNLI</sequence>
<dbReference type="AlphaFoldDB" id="A0A4S4NPA8"/>
<protein>
    <submittedName>
        <fullName evidence="1">CRISPR-associated protein</fullName>
    </submittedName>
</protein>
<reference evidence="1 2" key="1">
    <citation type="submission" date="2019-04" db="EMBL/GenBank/DDBJ databases">
        <title>Lewinella litorea sp. nov., isolated from a marine sand.</title>
        <authorList>
            <person name="Yoon J.-H."/>
        </authorList>
    </citation>
    <scope>NUCLEOTIDE SEQUENCE [LARGE SCALE GENOMIC DNA]</scope>
    <source>
        <strain evidence="1 2">HSMS-39</strain>
    </source>
</reference>
<evidence type="ECO:0000313" key="2">
    <source>
        <dbReference type="Proteomes" id="UP000308528"/>
    </source>
</evidence>
<dbReference type="EMBL" id="SRSF01000002">
    <property type="protein sequence ID" value="THH40241.1"/>
    <property type="molecule type" value="Genomic_DNA"/>
</dbReference>
<accession>A0A4S4NPA8</accession>
<comment type="caution">
    <text evidence="1">The sequence shown here is derived from an EMBL/GenBank/DDBJ whole genome shotgun (WGS) entry which is preliminary data.</text>
</comment>
<dbReference type="Pfam" id="PF05107">
    <property type="entry name" value="Cas_Cas7"/>
    <property type="match status" value="1"/>
</dbReference>
<keyword evidence="2" id="KW-1185">Reference proteome</keyword>
<name>A0A4S4NPA8_9BACT</name>
<dbReference type="InterPro" id="IPR006482">
    <property type="entry name" value="Cas7_Csh2/Csh2"/>
</dbReference>
<evidence type="ECO:0000313" key="1">
    <source>
        <dbReference type="EMBL" id="THH40241.1"/>
    </source>
</evidence>